<organism evidence="1 2">
    <name type="scientific">Pyropia yezoensis</name>
    <name type="common">Susabi-nori</name>
    <name type="synonym">Porphyra yezoensis</name>
    <dbReference type="NCBI Taxonomy" id="2788"/>
    <lineage>
        <taxon>Eukaryota</taxon>
        <taxon>Rhodophyta</taxon>
        <taxon>Bangiophyceae</taxon>
        <taxon>Bangiales</taxon>
        <taxon>Bangiaceae</taxon>
        <taxon>Pyropia</taxon>
    </lineage>
</organism>
<keyword evidence="2" id="KW-1185">Reference proteome</keyword>
<evidence type="ECO:0000313" key="2">
    <source>
        <dbReference type="Proteomes" id="UP000798662"/>
    </source>
</evidence>
<accession>A0ACC3CBB7</accession>
<proteinExistence type="predicted"/>
<protein>
    <submittedName>
        <fullName evidence="1">Uncharacterized protein</fullName>
    </submittedName>
</protein>
<reference evidence="1" key="1">
    <citation type="submission" date="2019-11" db="EMBL/GenBank/DDBJ databases">
        <title>Nori genome reveals adaptations in red seaweeds to the harsh intertidal environment.</title>
        <authorList>
            <person name="Wang D."/>
            <person name="Mao Y."/>
        </authorList>
    </citation>
    <scope>NUCLEOTIDE SEQUENCE</scope>
    <source>
        <tissue evidence="1">Gametophyte</tissue>
    </source>
</reference>
<name>A0ACC3CBB7_PYRYE</name>
<dbReference type="EMBL" id="CM020620">
    <property type="protein sequence ID" value="KAK1867066.1"/>
    <property type="molecule type" value="Genomic_DNA"/>
</dbReference>
<evidence type="ECO:0000313" key="1">
    <source>
        <dbReference type="EMBL" id="KAK1867066.1"/>
    </source>
</evidence>
<sequence>MAFVTGMPLLRAGAAPAVRGLGGRCAARASATAVRAPVRMGLRLPGGGGGFPGFGNLFGSGGGGGLGGGMGASGGGGGGLGGGGSGGGRKGKGPAGGASGGGTNPIQQFLATYEGWLAKKPILTKALTSAVGFALGDILAQCFLGGDAAFDWARFARVTSFGFVLHGTTGHVWYGKLDQLLPGTEAWKVAVKVAADQVLWAPIFTAMYFSYLGLAEGRSMDYIKAKIQNDTMAGVTASWKVWPIVHAVSFRFVPTELRILYINSIQIFYNIFLSVLGNKSA</sequence>
<gene>
    <name evidence="1" type="ORF">I4F81_009576</name>
</gene>
<comment type="caution">
    <text evidence="1">The sequence shown here is derived from an EMBL/GenBank/DDBJ whole genome shotgun (WGS) entry which is preliminary data.</text>
</comment>
<dbReference type="Proteomes" id="UP000798662">
    <property type="component" value="Chromosome 3"/>
</dbReference>